<organism evidence="7 8">
    <name type="scientific">Corallincola spongiicola</name>
    <dbReference type="NCBI Taxonomy" id="2520508"/>
    <lineage>
        <taxon>Bacteria</taxon>
        <taxon>Pseudomonadati</taxon>
        <taxon>Pseudomonadota</taxon>
        <taxon>Gammaproteobacteria</taxon>
        <taxon>Alteromonadales</taxon>
        <taxon>Psychromonadaceae</taxon>
        <taxon>Corallincola</taxon>
    </lineage>
</organism>
<feature type="transmembrane region" description="Helical" evidence="6">
    <location>
        <begin position="118"/>
        <end position="139"/>
    </location>
</feature>
<proteinExistence type="predicted"/>
<keyword evidence="5 6" id="KW-0472">Membrane</keyword>
<dbReference type="InterPro" id="IPR003740">
    <property type="entry name" value="YitT"/>
</dbReference>
<evidence type="ECO:0000256" key="1">
    <source>
        <dbReference type="ARBA" id="ARBA00004651"/>
    </source>
</evidence>
<dbReference type="EMBL" id="SHLY01000002">
    <property type="protein sequence ID" value="TAA47033.1"/>
    <property type="molecule type" value="Genomic_DNA"/>
</dbReference>
<comment type="caution">
    <text evidence="7">The sequence shown here is derived from an EMBL/GenBank/DDBJ whole genome shotgun (WGS) entry which is preliminary data.</text>
</comment>
<dbReference type="RefSeq" id="WP_130566259.1">
    <property type="nucleotide sequence ID" value="NZ_SHLY01000002.1"/>
</dbReference>
<sequence>MNTLQQAGFWQRFSNMAALKKFGHEWFARLEGCFLVSLGICFLSAAGLLVSGTAGLSIVTNELLPVTFGFWFFVINLPFFALAIKQLGMAFAWRSLICIVCVSATSDLMIYLIRFEEIPPLMSALIGGGLIGIGLILLFRHGTSLGGVNILALYMEKRTGIHAGKVILMMDLIVVAAGLMLFPLVQVAYSAFSFVVLSSVLGRYHKKAPLTQQAEEQAAQ</sequence>
<accession>A0ABY1WQP3</accession>
<protein>
    <submittedName>
        <fullName evidence="7">YitT family protein</fullName>
    </submittedName>
</protein>
<evidence type="ECO:0000256" key="5">
    <source>
        <dbReference type="ARBA" id="ARBA00023136"/>
    </source>
</evidence>
<dbReference type="PANTHER" id="PTHR33545">
    <property type="entry name" value="UPF0750 MEMBRANE PROTEIN YITT-RELATED"/>
    <property type="match status" value="1"/>
</dbReference>
<dbReference type="PANTHER" id="PTHR33545:SF5">
    <property type="entry name" value="UPF0750 MEMBRANE PROTEIN YITT"/>
    <property type="match status" value="1"/>
</dbReference>
<reference evidence="8" key="1">
    <citation type="submission" date="2019-02" db="EMBL/GenBank/DDBJ databases">
        <title>Draft genome sequence of Muricauda sp. 176CP4-71.</title>
        <authorList>
            <person name="Park J.-S."/>
        </authorList>
    </citation>
    <scope>NUCLEOTIDE SEQUENCE [LARGE SCALE GENOMIC DNA]</scope>
    <source>
        <strain evidence="8">176GS2-150</strain>
    </source>
</reference>
<evidence type="ECO:0000256" key="3">
    <source>
        <dbReference type="ARBA" id="ARBA00022692"/>
    </source>
</evidence>
<name>A0ABY1WQP3_9GAMM</name>
<feature type="transmembrane region" description="Helical" evidence="6">
    <location>
        <begin position="91"/>
        <end position="112"/>
    </location>
</feature>
<evidence type="ECO:0000313" key="8">
    <source>
        <dbReference type="Proteomes" id="UP000292544"/>
    </source>
</evidence>
<keyword evidence="2" id="KW-1003">Cell membrane</keyword>
<evidence type="ECO:0000256" key="6">
    <source>
        <dbReference type="SAM" id="Phobius"/>
    </source>
</evidence>
<dbReference type="InterPro" id="IPR051461">
    <property type="entry name" value="UPF0750_membrane"/>
</dbReference>
<comment type="subcellular location">
    <subcellularLocation>
        <location evidence="1">Cell membrane</location>
        <topology evidence="1">Multi-pass membrane protein</topology>
    </subcellularLocation>
</comment>
<feature type="transmembrane region" description="Helical" evidence="6">
    <location>
        <begin position="160"/>
        <end position="181"/>
    </location>
</feature>
<feature type="transmembrane region" description="Helical" evidence="6">
    <location>
        <begin position="26"/>
        <end position="51"/>
    </location>
</feature>
<gene>
    <name evidence="7" type="ORF">EXY25_07235</name>
</gene>
<dbReference type="Pfam" id="PF02588">
    <property type="entry name" value="YitT_membrane"/>
    <property type="match status" value="1"/>
</dbReference>
<evidence type="ECO:0000256" key="2">
    <source>
        <dbReference type="ARBA" id="ARBA00022475"/>
    </source>
</evidence>
<feature type="transmembrane region" description="Helical" evidence="6">
    <location>
        <begin position="187"/>
        <end position="204"/>
    </location>
</feature>
<keyword evidence="8" id="KW-1185">Reference proteome</keyword>
<dbReference type="Proteomes" id="UP000292544">
    <property type="component" value="Unassembled WGS sequence"/>
</dbReference>
<keyword evidence="3 6" id="KW-0812">Transmembrane</keyword>
<feature type="transmembrane region" description="Helical" evidence="6">
    <location>
        <begin position="63"/>
        <end position="84"/>
    </location>
</feature>
<evidence type="ECO:0000256" key="4">
    <source>
        <dbReference type="ARBA" id="ARBA00022989"/>
    </source>
</evidence>
<evidence type="ECO:0000313" key="7">
    <source>
        <dbReference type="EMBL" id="TAA47033.1"/>
    </source>
</evidence>
<keyword evidence="4 6" id="KW-1133">Transmembrane helix</keyword>